<dbReference type="RefSeq" id="WP_289505576.1">
    <property type="nucleotide sequence ID" value="NZ_CP116805.1"/>
</dbReference>
<accession>A0AAE9XXS8</accession>
<dbReference type="Pfam" id="PF08238">
    <property type="entry name" value="Sel1"/>
    <property type="match status" value="1"/>
</dbReference>
<evidence type="ECO:0000313" key="2">
    <source>
        <dbReference type="Proteomes" id="UP001217500"/>
    </source>
</evidence>
<sequence>MELYSYVQERMAGAETGQADALYDLGLLYSTGQGVERDYVQAHKWFNLAAIRGVRRAQVDRTELARDMTFAQIAEAQKQAREWLNTH</sequence>
<protein>
    <recommendedName>
        <fullName evidence="3">Sel1 repeat family protein</fullName>
    </recommendedName>
</protein>
<reference evidence="1" key="1">
    <citation type="submission" date="2023-01" db="EMBL/GenBank/DDBJ databases">
        <title>The genome sequence of Kordiimonadaceae bacterium 6D33.</title>
        <authorList>
            <person name="Liu Y."/>
        </authorList>
    </citation>
    <scope>NUCLEOTIDE SEQUENCE</scope>
    <source>
        <strain evidence="1">6D33</strain>
    </source>
</reference>
<dbReference type="Gene3D" id="1.25.40.10">
    <property type="entry name" value="Tetratricopeptide repeat domain"/>
    <property type="match status" value="1"/>
</dbReference>
<evidence type="ECO:0000313" key="1">
    <source>
        <dbReference type="EMBL" id="WCL55719.1"/>
    </source>
</evidence>
<organism evidence="1 2">
    <name type="scientific">Gimibacter soli</name>
    <dbReference type="NCBI Taxonomy" id="3024400"/>
    <lineage>
        <taxon>Bacteria</taxon>
        <taxon>Pseudomonadati</taxon>
        <taxon>Pseudomonadota</taxon>
        <taxon>Alphaproteobacteria</taxon>
        <taxon>Kordiimonadales</taxon>
        <taxon>Temperatibacteraceae</taxon>
        <taxon>Gimibacter</taxon>
    </lineage>
</organism>
<dbReference type="EMBL" id="CP116805">
    <property type="protein sequence ID" value="WCL55719.1"/>
    <property type="molecule type" value="Genomic_DNA"/>
</dbReference>
<dbReference type="SUPFAM" id="SSF81901">
    <property type="entry name" value="HCP-like"/>
    <property type="match status" value="1"/>
</dbReference>
<evidence type="ECO:0008006" key="3">
    <source>
        <dbReference type="Google" id="ProtNLM"/>
    </source>
</evidence>
<gene>
    <name evidence="1" type="ORF">PH603_08115</name>
</gene>
<dbReference type="InterPro" id="IPR006597">
    <property type="entry name" value="Sel1-like"/>
</dbReference>
<dbReference type="Proteomes" id="UP001217500">
    <property type="component" value="Chromosome"/>
</dbReference>
<name>A0AAE9XXS8_9PROT</name>
<dbReference type="KEGG" id="gso:PH603_08115"/>
<keyword evidence="2" id="KW-1185">Reference proteome</keyword>
<proteinExistence type="predicted"/>
<dbReference type="SMART" id="SM00671">
    <property type="entry name" value="SEL1"/>
    <property type="match status" value="1"/>
</dbReference>
<dbReference type="AlphaFoldDB" id="A0AAE9XXS8"/>
<dbReference type="InterPro" id="IPR011990">
    <property type="entry name" value="TPR-like_helical_dom_sf"/>
</dbReference>